<dbReference type="PROSITE" id="PS00375">
    <property type="entry name" value="UDPGT"/>
    <property type="match status" value="1"/>
</dbReference>
<keyword evidence="3 4" id="KW-0808">Transferase</keyword>
<keyword evidence="5" id="KW-0472">Membrane</keyword>
<dbReference type="InterPro" id="IPR035595">
    <property type="entry name" value="UDP_glycos_trans_CS"/>
</dbReference>
<dbReference type="EnsemblMetazoa" id="MDOA011619-RB">
    <property type="protein sequence ID" value="MDOA011619-PB"/>
    <property type="gene ID" value="MDOA011619"/>
</dbReference>
<dbReference type="GO" id="GO:0008194">
    <property type="term" value="F:UDP-glycosyltransferase activity"/>
    <property type="evidence" value="ECO:0007669"/>
    <property type="project" value="InterPro"/>
</dbReference>
<evidence type="ECO:0000256" key="2">
    <source>
        <dbReference type="ARBA" id="ARBA00022676"/>
    </source>
</evidence>
<reference evidence="7" key="1">
    <citation type="submission" date="2020-05" db="UniProtKB">
        <authorList>
            <consortium name="EnsemblMetazoa"/>
        </authorList>
    </citation>
    <scope>IDENTIFICATION</scope>
    <source>
        <strain evidence="7">Aabys</strain>
    </source>
</reference>
<keyword evidence="2 4" id="KW-0328">Glycosyltransferase</keyword>
<dbReference type="PANTHER" id="PTHR48043:SF159">
    <property type="entry name" value="EG:EG0003.4 PROTEIN-RELATED"/>
    <property type="match status" value="1"/>
</dbReference>
<evidence type="ECO:0000313" key="7">
    <source>
        <dbReference type="EnsemblMetazoa" id="MDOA011619-PB"/>
    </source>
</evidence>
<keyword evidence="6" id="KW-0732">Signal</keyword>
<dbReference type="CDD" id="cd03784">
    <property type="entry name" value="GT1_Gtf-like"/>
    <property type="match status" value="1"/>
</dbReference>
<feature type="transmembrane region" description="Helical" evidence="5">
    <location>
        <begin position="500"/>
        <end position="526"/>
    </location>
</feature>
<keyword evidence="5" id="KW-1133">Transmembrane helix</keyword>
<proteinExistence type="inferred from homology"/>
<feature type="signal peptide" evidence="6">
    <location>
        <begin position="1"/>
        <end position="24"/>
    </location>
</feature>
<feature type="chain" id="PRO_5044561344" evidence="6">
    <location>
        <begin position="25"/>
        <end position="537"/>
    </location>
</feature>
<dbReference type="FunFam" id="3.40.50.2000:FF:000050">
    <property type="entry name" value="UDP-glucuronosyltransferase"/>
    <property type="match status" value="1"/>
</dbReference>
<dbReference type="InterPro" id="IPR050271">
    <property type="entry name" value="UDP-glycosyltransferase"/>
</dbReference>
<gene>
    <name evidence="7" type="primary">101889089</name>
</gene>
<dbReference type="Gene3D" id="3.40.50.2000">
    <property type="entry name" value="Glycogen Phosphorylase B"/>
    <property type="match status" value="1"/>
</dbReference>
<evidence type="ECO:0000256" key="5">
    <source>
        <dbReference type="SAM" id="Phobius"/>
    </source>
</evidence>
<comment type="similarity">
    <text evidence="1 4">Belongs to the UDP-glycosyltransferase family.</text>
</comment>
<evidence type="ECO:0000256" key="6">
    <source>
        <dbReference type="SAM" id="SignalP"/>
    </source>
</evidence>
<dbReference type="VEuPathDB" id="VectorBase:MDOA011619"/>
<sequence length="537" mass="61360">MKYSTTLILIIAYLAINLTQQSESAKILAIFPFPGPSQYILVKPYLKTLAARGHELTVLNAFPSKDNGKNYRDVPIMEAHEIQKCECELFDKCCRGNLLAFDLDYMQGAVIKRNVWSDLTFTAEFFYNVTRSVLRCPEVQELLKNESFDLAIIEAINAEAWYSFGPHFGMPIIGVSSFGSDLIINDLMGNPAPFAYTPSMGSAFTEEMTYWERLQNVVIQLLQLLHYYWIHLPRQEQLKEYYMPHIKQHVSSLRKNISLFLLNQHFSLSFARPNVPNMIEVGGFQIPSEPNPLPKDIRAIIDNSEQDIIYFSMGSNVKSKDFPPKTLQIFNEVFAQLPYTVLWKYENPQLPGKPSNVFINPWYPQADILAEKKVKLFISHGGLLSTFEAVHHAKPMLGIPIFFDQNLNVNNAQKRGFAIKLDIATLTPSLLKESILEMMNNGSYSRKIKEISQRYHDKPMKPLDLAIYWTEYILRYGGAQHIRSPAQRMNILQSHSIDTIGVLLGGFLAVLSMTIWGIVKICRFAFIGGERKKVKKN</sequence>
<evidence type="ECO:0000256" key="1">
    <source>
        <dbReference type="ARBA" id="ARBA00009995"/>
    </source>
</evidence>
<dbReference type="AlphaFoldDB" id="A0A1I8N529"/>
<evidence type="ECO:0000256" key="4">
    <source>
        <dbReference type="RuleBase" id="RU003718"/>
    </source>
</evidence>
<dbReference type="OrthoDB" id="5835829at2759"/>
<name>A0A1I8N529_MUSDO</name>
<dbReference type="STRING" id="7370.A0A1I8N529"/>
<dbReference type="SUPFAM" id="SSF53756">
    <property type="entry name" value="UDP-Glycosyltransferase/glycogen phosphorylase"/>
    <property type="match status" value="1"/>
</dbReference>
<organism evidence="7">
    <name type="scientific">Musca domestica</name>
    <name type="common">House fly</name>
    <dbReference type="NCBI Taxonomy" id="7370"/>
    <lineage>
        <taxon>Eukaryota</taxon>
        <taxon>Metazoa</taxon>
        <taxon>Ecdysozoa</taxon>
        <taxon>Arthropoda</taxon>
        <taxon>Hexapoda</taxon>
        <taxon>Insecta</taxon>
        <taxon>Pterygota</taxon>
        <taxon>Neoptera</taxon>
        <taxon>Endopterygota</taxon>
        <taxon>Diptera</taxon>
        <taxon>Brachycera</taxon>
        <taxon>Muscomorpha</taxon>
        <taxon>Muscoidea</taxon>
        <taxon>Muscidae</taxon>
        <taxon>Musca</taxon>
    </lineage>
</organism>
<keyword evidence="5" id="KW-0812">Transmembrane</keyword>
<dbReference type="Pfam" id="PF00201">
    <property type="entry name" value="UDPGT"/>
    <property type="match status" value="1"/>
</dbReference>
<dbReference type="InterPro" id="IPR002213">
    <property type="entry name" value="UDP_glucos_trans"/>
</dbReference>
<dbReference type="PANTHER" id="PTHR48043">
    <property type="entry name" value="EG:EG0003.4 PROTEIN-RELATED"/>
    <property type="match status" value="1"/>
</dbReference>
<dbReference type="VEuPathDB" id="VectorBase:MDOMA2_015554"/>
<protein>
    <submittedName>
        <fullName evidence="7">Uncharacterized protein</fullName>
    </submittedName>
</protein>
<accession>A0A1I8N529</accession>
<evidence type="ECO:0000256" key="3">
    <source>
        <dbReference type="ARBA" id="ARBA00022679"/>
    </source>
</evidence>